<protein>
    <submittedName>
        <fullName evidence="3">Peptidylprolyl isomerase</fullName>
    </submittedName>
</protein>
<accession>A0ABX1X3C7</accession>
<organism evidence="3 4">
    <name type="scientific">Paenibacillus plantarum</name>
    <dbReference type="NCBI Taxonomy" id="2654975"/>
    <lineage>
        <taxon>Bacteria</taxon>
        <taxon>Bacillati</taxon>
        <taxon>Bacillota</taxon>
        <taxon>Bacilli</taxon>
        <taxon>Bacillales</taxon>
        <taxon>Paenibacillaceae</taxon>
        <taxon>Paenibacillus</taxon>
    </lineage>
</organism>
<keyword evidence="4" id="KW-1185">Reference proteome</keyword>
<keyword evidence="1" id="KW-0697">Rotamase</keyword>
<dbReference type="InterPro" id="IPR012854">
    <property type="entry name" value="Cu_amine_oxidase-like_N"/>
</dbReference>
<dbReference type="PANTHER" id="PTHR47245">
    <property type="entry name" value="PEPTIDYLPROLYL ISOMERASE"/>
    <property type="match status" value="1"/>
</dbReference>
<name>A0ABX1X3C7_9BACL</name>
<dbReference type="SUPFAM" id="SSF109998">
    <property type="entry name" value="Triger factor/SurA peptide-binding domain-like"/>
    <property type="match status" value="1"/>
</dbReference>
<dbReference type="Pfam" id="PF13616">
    <property type="entry name" value="Rotamase_3"/>
    <property type="match status" value="1"/>
</dbReference>
<sequence>MKGGSLIMKDKVKGLIVGLTIGSVLSGTVALAAGTQIEVAFRNLTYMFDGVEKTPTAGKGFIYEGDTYVPLRFMSDALGKKVTWDDATSTIWVGNNPNQVVATYTGGTVTKAEFDAFFNLKALFNGSHAASKDNLEYQTSVLKELVTNRILYSRSSEADQAAAKTAAAAQVAAWKQQFGEDKFKADLQSANSTELNLQYYLVGSMTGINYVKSSITDVQLKAQYDAALAANKDAFTIASVRHILIGLNDAEGKTLRTKAEALTLAKDIQTKLKNGGDFVALAKQYSEDPGSKDNGGLYADADVSQWVEGFKKAAISQAVGTIGDPVETEFGYHVIKVDSRSVKPFAAVKESLRASLEQAQFQQFTEKELPGLIEKIDLGQ</sequence>
<dbReference type="SUPFAM" id="SSF54534">
    <property type="entry name" value="FKBP-like"/>
    <property type="match status" value="1"/>
</dbReference>
<evidence type="ECO:0000256" key="1">
    <source>
        <dbReference type="PROSITE-ProRule" id="PRU00278"/>
    </source>
</evidence>
<dbReference type="GO" id="GO:0016853">
    <property type="term" value="F:isomerase activity"/>
    <property type="evidence" value="ECO:0007669"/>
    <property type="project" value="UniProtKB-KW"/>
</dbReference>
<dbReference type="InterPro" id="IPR050245">
    <property type="entry name" value="PrsA_foldase"/>
</dbReference>
<dbReference type="Gene3D" id="3.10.50.40">
    <property type="match status" value="1"/>
</dbReference>
<keyword evidence="1 3" id="KW-0413">Isomerase</keyword>
<reference evidence="3 4" key="1">
    <citation type="submission" date="2019-10" db="EMBL/GenBank/DDBJ databases">
        <title>Description of Paenibacillus humi sp. nov.</title>
        <authorList>
            <person name="Carlier A."/>
            <person name="Qi S."/>
        </authorList>
    </citation>
    <scope>NUCLEOTIDE SEQUENCE [LARGE SCALE GENOMIC DNA]</scope>
    <source>
        <strain evidence="3 4">LMG 31461</strain>
    </source>
</reference>
<dbReference type="PANTHER" id="PTHR47245:SF2">
    <property type="entry name" value="PEPTIDYL-PROLYL CIS-TRANS ISOMERASE HP_0175-RELATED"/>
    <property type="match status" value="1"/>
</dbReference>
<dbReference type="EMBL" id="WHNY01000006">
    <property type="protein sequence ID" value="NOU62913.1"/>
    <property type="molecule type" value="Genomic_DNA"/>
</dbReference>
<dbReference type="Proteomes" id="UP000653578">
    <property type="component" value="Unassembled WGS sequence"/>
</dbReference>
<comment type="caution">
    <text evidence="3">The sequence shown here is derived from an EMBL/GenBank/DDBJ whole genome shotgun (WGS) entry which is preliminary data.</text>
</comment>
<dbReference type="InterPro" id="IPR027304">
    <property type="entry name" value="Trigger_fact/SurA_dom_sf"/>
</dbReference>
<evidence type="ECO:0000313" key="4">
    <source>
        <dbReference type="Proteomes" id="UP000653578"/>
    </source>
</evidence>
<dbReference type="PROSITE" id="PS50198">
    <property type="entry name" value="PPIC_PPIASE_2"/>
    <property type="match status" value="1"/>
</dbReference>
<dbReference type="SUPFAM" id="SSF55383">
    <property type="entry name" value="Copper amine oxidase, domain N"/>
    <property type="match status" value="1"/>
</dbReference>
<evidence type="ECO:0000313" key="3">
    <source>
        <dbReference type="EMBL" id="NOU62913.1"/>
    </source>
</evidence>
<evidence type="ECO:0000259" key="2">
    <source>
        <dbReference type="PROSITE" id="PS50198"/>
    </source>
</evidence>
<dbReference type="InterPro" id="IPR036582">
    <property type="entry name" value="Mao_N_sf"/>
</dbReference>
<dbReference type="InterPro" id="IPR046357">
    <property type="entry name" value="PPIase_dom_sf"/>
</dbReference>
<proteinExistence type="predicted"/>
<feature type="domain" description="PpiC" evidence="2">
    <location>
        <begin position="240"/>
        <end position="339"/>
    </location>
</feature>
<dbReference type="Pfam" id="PF07833">
    <property type="entry name" value="Cu_amine_oxidN1"/>
    <property type="match status" value="1"/>
</dbReference>
<dbReference type="InterPro" id="IPR000297">
    <property type="entry name" value="PPIase_PpiC"/>
</dbReference>
<gene>
    <name evidence="3" type="ORF">GC096_02490</name>
</gene>